<name>A0A0J7YN60_BETVV</name>
<feature type="domain" description="J" evidence="1">
    <location>
        <begin position="42"/>
        <end position="107"/>
    </location>
</feature>
<dbReference type="OrthoDB" id="442087at2759"/>
<dbReference type="InterPro" id="IPR036869">
    <property type="entry name" value="J_dom_sf"/>
</dbReference>
<reference evidence="2 3" key="1">
    <citation type="journal article" date="2014" name="Nature">
        <title>The genome of the recently domesticated crop plant sugar beet (Beta vulgaris).</title>
        <authorList>
            <person name="Dohm J.C."/>
            <person name="Minoche A.E."/>
            <person name="Holtgrawe D."/>
            <person name="Capella-Gutierrez S."/>
            <person name="Zakrzewski F."/>
            <person name="Tafer H."/>
            <person name="Rupp O."/>
            <person name="Sorensen T.R."/>
            <person name="Stracke R."/>
            <person name="Reinhardt R."/>
            <person name="Goesmann A."/>
            <person name="Kraft T."/>
            <person name="Schulz B."/>
            <person name="Stadler P.F."/>
            <person name="Schmidt T."/>
            <person name="Gabaldon T."/>
            <person name="Lehrach H."/>
            <person name="Weisshaar B."/>
            <person name="Himmelbauer H."/>
        </authorList>
    </citation>
    <scope>NUCLEOTIDE SEQUENCE [LARGE SCALE GENOMIC DNA]</scope>
    <source>
        <tissue evidence="2">Taproot</tissue>
    </source>
</reference>
<proteinExistence type="predicted"/>
<dbReference type="AlphaFoldDB" id="A0A0J7YN60"/>
<dbReference type="PROSITE" id="PS50076">
    <property type="entry name" value="DNAJ_2"/>
    <property type="match status" value="1"/>
</dbReference>
<dbReference type="PRINTS" id="PR00625">
    <property type="entry name" value="JDOMAIN"/>
</dbReference>
<dbReference type="Gene3D" id="1.10.287.110">
    <property type="entry name" value="DnaJ domain"/>
    <property type="match status" value="1"/>
</dbReference>
<dbReference type="PANTHER" id="PTHR24074">
    <property type="entry name" value="CO-CHAPERONE PROTEIN DJLA"/>
    <property type="match status" value="1"/>
</dbReference>
<keyword evidence="3" id="KW-1185">Reference proteome</keyword>
<dbReference type="SUPFAM" id="SSF46565">
    <property type="entry name" value="Chaperone J-domain"/>
    <property type="match status" value="1"/>
</dbReference>
<dbReference type="InterPro" id="IPR050817">
    <property type="entry name" value="DjlA_DnaK_co-chaperone"/>
</dbReference>
<evidence type="ECO:0000259" key="1">
    <source>
        <dbReference type="PROSITE" id="PS50076"/>
    </source>
</evidence>
<sequence length="129" mass="14925">MVVVNDDRLGHISLPALPEPDYETSEEDDDSLLLQKGGQDQDAYAILGLDVNASTAEVQSAYRRLVKRYHPDRASASCYDKEKFYRITTAGQVLRDRYHRLLYDIQHQKRYVSECEIHEVISQLRLRAI</sequence>
<organism evidence="2 3">
    <name type="scientific">Beta vulgaris subsp. vulgaris</name>
    <name type="common">Beet</name>
    <dbReference type="NCBI Taxonomy" id="3555"/>
    <lineage>
        <taxon>Eukaryota</taxon>
        <taxon>Viridiplantae</taxon>
        <taxon>Streptophyta</taxon>
        <taxon>Embryophyta</taxon>
        <taxon>Tracheophyta</taxon>
        <taxon>Spermatophyta</taxon>
        <taxon>Magnoliopsida</taxon>
        <taxon>eudicotyledons</taxon>
        <taxon>Gunneridae</taxon>
        <taxon>Pentapetalae</taxon>
        <taxon>Caryophyllales</taxon>
        <taxon>Chenopodiaceae</taxon>
        <taxon>Betoideae</taxon>
        <taxon>Beta</taxon>
    </lineage>
</organism>
<dbReference type="Proteomes" id="UP000035740">
    <property type="component" value="Unassembled WGS sequence"/>
</dbReference>
<dbReference type="Gramene" id="KMS65006">
    <property type="protein sequence ID" value="KMS65006"/>
    <property type="gene ID" value="BVRB_040410"/>
</dbReference>
<dbReference type="InterPro" id="IPR001623">
    <property type="entry name" value="DnaJ_domain"/>
</dbReference>
<feature type="non-terminal residue" evidence="2">
    <location>
        <position position="129"/>
    </location>
</feature>
<gene>
    <name evidence="2" type="ORF">BVRB_040410</name>
</gene>
<dbReference type="EMBL" id="KQ116646">
    <property type="protein sequence ID" value="KMS65006.1"/>
    <property type="molecule type" value="Genomic_DNA"/>
</dbReference>
<accession>A0A0J7YN60</accession>
<dbReference type="CDD" id="cd06257">
    <property type="entry name" value="DnaJ"/>
    <property type="match status" value="1"/>
</dbReference>
<evidence type="ECO:0000313" key="3">
    <source>
        <dbReference type="Proteomes" id="UP000035740"/>
    </source>
</evidence>
<evidence type="ECO:0000313" key="2">
    <source>
        <dbReference type="EMBL" id="KMS65006.1"/>
    </source>
</evidence>
<dbReference type="Pfam" id="PF00226">
    <property type="entry name" value="DnaJ"/>
    <property type="match status" value="1"/>
</dbReference>
<protein>
    <recommendedName>
        <fullName evidence="1">J domain-containing protein</fullName>
    </recommendedName>
</protein>
<dbReference type="SMART" id="SM00271">
    <property type="entry name" value="DnaJ"/>
    <property type="match status" value="1"/>
</dbReference>